<feature type="region of interest" description="Disordered" evidence="3">
    <location>
        <begin position="819"/>
        <end position="852"/>
    </location>
</feature>
<feature type="compositionally biased region" description="Polar residues" evidence="3">
    <location>
        <begin position="54"/>
        <end position="73"/>
    </location>
</feature>
<dbReference type="SMART" id="SM00684">
    <property type="entry name" value="DM15"/>
    <property type="match status" value="3"/>
</dbReference>
<dbReference type="InterPro" id="IPR006630">
    <property type="entry name" value="La_HTH"/>
</dbReference>
<dbReference type="Pfam" id="PF05383">
    <property type="entry name" value="La"/>
    <property type="match status" value="1"/>
</dbReference>
<dbReference type="InterPro" id="IPR036390">
    <property type="entry name" value="WH_DNA-bd_sf"/>
</dbReference>
<organism evidence="5 6">
    <name type="scientific">Rhynchospora breviuscula</name>
    <dbReference type="NCBI Taxonomy" id="2022672"/>
    <lineage>
        <taxon>Eukaryota</taxon>
        <taxon>Viridiplantae</taxon>
        <taxon>Streptophyta</taxon>
        <taxon>Embryophyta</taxon>
        <taxon>Tracheophyta</taxon>
        <taxon>Spermatophyta</taxon>
        <taxon>Magnoliopsida</taxon>
        <taxon>Liliopsida</taxon>
        <taxon>Poales</taxon>
        <taxon>Cyperaceae</taxon>
        <taxon>Cyperoideae</taxon>
        <taxon>Rhynchosporeae</taxon>
        <taxon>Rhynchospora</taxon>
    </lineage>
</organism>
<dbReference type="EMBL" id="JAMQYH010000004">
    <property type="protein sequence ID" value="KAJ1689270.1"/>
    <property type="molecule type" value="Genomic_DNA"/>
</dbReference>
<dbReference type="PANTHER" id="PTHR22792">
    <property type="entry name" value="LUPUS LA PROTEIN-RELATED"/>
    <property type="match status" value="1"/>
</dbReference>
<evidence type="ECO:0000256" key="2">
    <source>
        <dbReference type="PROSITE-ProRule" id="PRU00332"/>
    </source>
</evidence>
<feature type="compositionally biased region" description="Basic residues" evidence="3">
    <location>
        <begin position="514"/>
        <end position="524"/>
    </location>
</feature>
<sequence>METMVPDQGRQSPWRQVLTADAAEGSVMGEGTDTWPALADSKAKGTAEAGNKASDVNASSDSKNGSIPSSPSMQGHGGPRKSDGFGNNNGNPNKHHHHHHHNNKHGHKRNPNPNPNVIANGAPPFPVPFPYPHQPGQPMMYPVMPPPPMMVNDYSFQAYPVPFINADPHYVPRGEPQGPWRNGPMYPGARPRGAFDPRNGNQRAFVPRDGTSVPPGIVGPRSLVRAMPPHLYGPPTGFPNGPVFPGPAPMFYVPAGPADMMRGGPRPIVHHLPPASNLNATPEAVDLREKLRMQIEYYFSDTNLPCDVYLRSLMDAEGWVPINKIADFPRVKQMTSDIALIIDALHNSSTVDIEGEKIRRHDEWHKWVHVPTPRSTAAQSPTGEANDDNNLTFKSSEPHFKASEDACKRANVENSCNVSFGGEQNTFMLDEELELEQRSTKTDILFANRRVDEEEEETDINEQDLSRLVIVTQEIRIEEGDKVKQCESGPISTEQASAISDGLYYYEQELQAKRSSRKHHHGNNSRHGDSKSHSASHSANTELGNATSPGNTGMEEAGPGFPRRRQNKGGGHSKAHNSHKQRLFPTNFRAHSGGGGGRNMRYEVVSGSPPSKSVGFFFGSTPENHGPLSSKLSGIGGSHTALSGSSPPVGSMPKPFPPFQHPSHQLLVDNEFKQQKYLKYHKRCLSDRKKAGIGCSEEMNTLYRFWSFFLRDHFNKDMYNEFRKLALEDANANYNYGLECLFRFYSYGLEKNFRKDVYKDFEQLTLDFYQKGNLYGLEKYWAFHHYREVRDNKEPLAKHPELERLLRDEYRSIEDFNSKEKASKAVGDASGSSKTYANTKQKEKENECPSFS</sequence>
<dbReference type="SUPFAM" id="SSF46785">
    <property type="entry name" value="Winged helix' DNA-binding domain"/>
    <property type="match status" value="1"/>
</dbReference>
<proteinExistence type="predicted"/>
<dbReference type="PANTHER" id="PTHR22792:SF101">
    <property type="entry name" value="LA-RELATED PROTEIN 1A"/>
    <property type="match status" value="1"/>
</dbReference>
<dbReference type="AlphaFoldDB" id="A0A9Q0C8Q0"/>
<dbReference type="GO" id="GO:0048255">
    <property type="term" value="P:mRNA stabilization"/>
    <property type="evidence" value="ECO:0007669"/>
    <property type="project" value="InterPro"/>
</dbReference>
<evidence type="ECO:0000256" key="1">
    <source>
        <dbReference type="ARBA" id="ARBA00022884"/>
    </source>
</evidence>
<dbReference type="PROSITE" id="PS50961">
    <property type="entry name" value="HTH_LA"/>
    <property type="match status" value="1"/>
</dbReference>
<keyword evidence="6" id="KW-1185">Reference proteome</keyword>
<evidence type="ECO:0000256" key="3">
    <source>
        <dbReference type="SAM" id="MobiDB-lite"/>
    </source>
</evidence>
<comment type="caution">
    <text evidence="5">The sequence shown here is derived from an EMBL/GenBank/DDBJ whole genome shotgun (WGS) entry which is preliminary data.</text>
</comment>
<evidence type="ECO:0000313" key="6">
    <source>
        <dbReference type="Proteomes" id="UP001151287"/>
    </source>
</evidence>
<keyword evidence="1 2" id="KW-0694">RNA-binding</keyword>
<evidence type="ECO:0000313" key="5">
    <source>
        <dbReference type="EMBL" id="KAJ1689270.1"/>
    </source>
</evidence>
<dbReference type="OrthoDB" id="340227at2759"/>
<feature type="compositionally biased region" description="Basic residues" evidence="3">
    <location>
        <begin position="93"/>
        <end position="110"/>
    </location>
</feature>
<reference evidence="5" key="1">
    <citation type="journal article" date="2022" name="Cell">
        <title>Repeat-based holocentromeres influence genome architecture and karyotype evolution.</title>
        <authorList>
            <person name="Hofstatter P.G."/>
            <person name="Thangavel G."/>
            <person name="Lux T."/>
            <person name="Neumann P."/>
            <person name="Vondrak T."/>
            <person name="Novak P."/>
            <person name="Zhang M."/>
            <person name="Costa L."/>
            <person name="Castellani M."/>
            <person name="Scott A."/>
            <person name="Toegelov H."/>
            <person name="Fuchs J."/>
            <person name="Mata-Sucre Y."/>
            <person name="Dias Y."/>
            <person name="Vanzela A.L.L."/>
            <person name="Huettel B."/>
            <person name="Almeida C.C.S."/>
            <person name="Simkova H."/>
            <person name="Souza G."/>
            <person name="Pedrosa-Harand A."/>
            <person name="Macas J."/>
            <person name="Mayer K.F.X."/>
            <person name="Houben A."/>
            <person name="Marques A."/>
        </authorList>
    </citation>
    <scope>NUCLEOTIDE SEQUENCE</scope>
    <source>
        <strain evidence="5">RhyBre1mFocal</strain>
    </source>
</reference>
<dbReference type="Pfam" id="PF21071">
    <property type="entry name" value="LARP1_HEAT"/>
    <property type="match status" value="1"/>
</dbReference>
<evidence type="ECO:0000259" key="4">
    <source>
        <dbReference type="PROSITE" id="PS50961"/>
    </source>
</evidence>
<name>A0A9Q0C8Q0_9POAL</name>
<feature type="compositionally biased region" description="Basic and acidic residues" evidence="3">
    <location>
        <begin position="840"/>
        <end position="852"/>
    </location>
</feature>
<dbReference type="GO" id="GO:0000339">
    <property type="term" value="F:RNA cap binding"/>
    <property type="evidence" value="ECO:0007669"/>
    <property type="project" value="InterPro"/>
</dbReference>
<feature type="compositionally biased region" description="Polar residues" evidence="3">
    <location>
        <begin position="830"/>
        <end position="839"/>
    </location>
</feature>
<feature type="compositionally biased region" description="Polar residues" evidence="3">
    <location>
        <begin position="533"/>
        <end position="551"/>
    </location>
</feature>
<feature type="compositionally biased region" description="Basic residues" evidence="3">
    <location>
        <begin position="562"/>
        <end position="582"/>
    </location>
</feature>
<dbReference type="SMART" id="SM00715">
    <property type="entry name" value="LA"/>
    <property type="match status" value="1"/>
</dbReference>
<dbReference type="InterPro" id="IPR006607">
    <property type="entry name" value="DM15"/>
</dbReference>
<accession>A0A9Q0C8Q0</accession>
<feature type="domain" description="HTH La-type RNA-binding" evidence="4">
    <location>
        <begin position="281"/>
        <end position="370"/>
    </location>
</feature>
<dbReference type="InterPro" id="IPR045180">
    <property type="entry name" value="La_dom_prot"/>
</dbReference>
<dbReference type="CDD" id="cd07323">
    <property type="entry name" value="LAM"/>
    <property type="match status" value="1"/>
</dbReference>
<dbReference type="InterPro" id="IPR036388">
    <property type="entry name" value="WH-like_DNA-bd_sf"/>
</dbReference>
<dbReference type="Gene3D" id="1.10.10.10">
    <property type="entry name" value="Winged helix-like DNA-binding domain superfamily/Winged helix DNA-binding domain"/>
    <property type="match status" value="1"/>
</dbReference>
<protein>
    <recommendedName>
        <fullName evidence="4">HTH La-type RNA-binding domain-containing protein</fullName>
    </recommendedName>
</protein>
<gene>
    <name evidence="5" type="ORF">LUZ63_013425</name>
</gene>
<feature type="region of interest" description="Disordered" evidence="3">
    <location>
        <begin position="1"/>
        <end position="121"/>
    </location>
</feature>
<feature type="region of interest" description="Disordered" evidence="3">
    <location>
        <begin position="512"/>
        <end position="596"/>
    </location>
</feature>
<dbReference type="Proteomes" id="UP001151287">
    <property type="component" value="Unassembled WGS sequence"/>
</dbReference>